<sequence length="363" mass="41418">MNKIYTAFLFACFLLWQVTVSAQGINFEHITLNEAISKAGNPAEPKLILVDCYTSWCIPCIEMASTEFPKKVAGDYFNPKFVSVKFDMEKGEGKEIAQKYNVKAYPTFLLLNAKGQEINRVVGKSTAEEFIEKVTTALDPKNSLPGLKAAYEEKKGMDTGMPYALALYQNSQDPVPVLDELFENSQDFERFSKNYLELALGTTKFGSPFFRKLMLEKVRIDQAIGSEVANRIIFDKVRKDMYFIANENGARFNIAYTPKEVEEVAYTLSLLKLDPSVPEHHMPKVALYVANNDLDGMIRYYNRYIGRLRSDDVFKGMYDGILHSKLTKASPEQRAAIKAYFQNLANRLKKESMQYQEYTDNIK</sequence>
<evidence type="ECO:0000313" key="3">
    <source>
        <dbReference type="EMBL" id="MDQ1150367.1"/>
    </source>
</evidence>
<evidence type="ECO:0000313" key="4">
    <source>
        <dbReference type="Proteomes" id="UP001244640"/>
    </source>
</evidence>
<dbReference type="InterPro" id="IPR013766">
    <property type="entry name" value="Thioredoxin_domain"/>
</dbReference>
<keyword evidence="1" id="KW-0732">Signal</keyword>
<dbReference type="InterPro" id="IPR036249">
    <property type="entry name" value="Thioredoxin-like_sf"/>
</dbReference>
<keyword evidence="3" id="KW-0413">Isomerase</keyword>
<dbReference type="Proteomes" id="UP001244640">
    <property type="component" value="Unassembled WGS sequence"/>
</dbReference>
<proteinExistence type="predicted"/>
<dbReference type="PROSITE" id="PS51352">
    <property type="entry name" value="THIOREDOXIN_2"/>
    <property type="match status" value="1"/>
</dbReference>
<feature type="chain" id="PRO_5046117146" evidence="1">
    <location>
        <begin position="23"/>
        <end position="363"/>
    </location>
</feature>
<dbReference type="EMBL" id="JAUTBA010000001">
    <property type="protein sequence ID" value="MDQ1150367.1"/>
    <property type="molecule type" value="Genomic_DNA"/>
</dbReference>
<evidence type="ECO:0000256" key="1">
    <source>
        <dbReference type="SAM" id="SignalP"/>
    </source>
</evidence>
<dbReference type="Pfam" id="PF00085">
    <property type="entry name" value="Thioredoxin"/>
    <property type="match status" value="1"/>
</dbReference>
<dbReference type="InterPro" id="IPR050620">
    <property type="entry name" value="Thioredoxin_H-type-like"/>
</dbReference>
<dbReference type="Gene3D" id="3.40.30.10">
    <property type="entry name" value="Glutaredoxin"/>
    <property type="match status" value="1"/>
</dbReference>
<dbReference type="SUPFAM" id="SSF52833">
    <property type="entry name" value="Thioredoxin-like"/>
    <property type="match status" value="1"/>
</dbReference>
<evidence type="ECO:0000259" key="2">
    <source>
        <dbReference type="PROSITE" id="PS51352"/>
    </source>
</evidence>
<accession>A0ABU0U5X6</accession>
<reference evidence="3 4" key="1">
    <citation type="submission" date="2023-07" db="EMBL/GenBank/DDBJ databases">
        <title>Functional and genomic diversity of the sorghum phyllosphere microbiome.</title>
        <authorList>
            <person name="Shade A."/>
        </authorList>
    </citation>
    <scope>NUCLEOTIDE SEQUENCE [LARGE SCALE GENOMIC DNA]</scope>
    <source>
        <strain evidence="3 4">SORGH_AS_0892</strain>
    </source>
</reference>
<dbReference type="PANTHER" id="PTHR10438">
    <property type="entry name" value="THIOREDOXIN"/>
    <property type="match status" value="1"/>
</dbReference>
<keyword evidence="4" id="KW-1185">Reference proteome</keyword>
<protein>
    <submittedName>
        <fullName evidence="3">Thiol-disulfide isomerase/thioredoxin</fullName>
    </submittedName>
</protein>
<feature type="domain" description="Thioredoxin" evidence="2">
    <location>
        <begin position="9"/>
        <end position="139"/>
    </location>
</feature>
<dbReference type="PANTHER" id="PTHR10438:SF468">
    <property type="entry name" value="THIOREDOXIN-1-RELATED"/>
    <property type="match status" value="1"/>
</dbReference>
<comment type="caution">
    <text evidence="3">The sequence shown here is derived from an EMBL/GenBank/DDBJ whole genome shotgun (WGS) entry which is preliminary data.</text>
</comment>
<dbReference type="CDD" id="cd02947">
    <property type="entry name" value="TRX_family"/>
    <property type="match status" value="1"/>
</dbReference>
<gene>
    <name evidence="3" type="ORF">QE382_002351</name>
</gene>
<name>A0ABU0U5X6_9SPHI</name>
<feature type="signal peptide" evidence="1">
    <location>
        <begin position="1"/>
        <end position="22"/>
    </location>
</feature>
<dbReference type="RefSeq" id="WP_307186028.1">
    <property type="nucleotide sequence ID" value="NZ_JAUTBA010000001.1"/>
</dbReference>
<dbReference type="GO" id="GO:0016853">
    <property type="term" value="F:isomerase activity"/>
    <property type="evidence" value="ECO:0007669"/>
    <property type="project" value="UniProtKB-KW"/>
</dbReference>
<organism evidence="3 4">
    <name type="scientific">Sphingobacterium zeae</name>
    <dbReference type="NCBI Taxonomy" id="1776859"/>
    <lineage>
        <taxon>Bacteria</taxon>
        <taxon>Pseudomonadati</taxon>
        <taxon>Bacteroidota</taxon>
        <taxon>Sphingobacteriia</taxon>
        <taxon>Sphingobacteriales</taxon>
        <taxon>Sphingobacteriaceae</taxon>
        <taxon>Sphingobacterium</taxon>
    </lineage>
</organism>